<feature type="compositionally biased region" description="Basic and acidic residues" evidence="1">
    <location>
        <begin position="1"/>
        <end position="14"/>
    </location>
</feature>
<name>H1Z3N9_9EURY</name>
<dbReference type="EMBL" id="CM001436">
    <property type="protein sequence ID" value="EHQ35638.1"/>
    <property type="molecule type" value="Genomic_DNA"/>
</dbReference>
<reference evidence="2 3" key="1">
    <citation type="submission" date="2011-10" db="EMBL/GenBank/DDBJ databases">
        <title>The Improved High-Quality Draft genome of Methanoplanus limicola DSM 2279.</title>
        <authorList>
            <consortium name="US DOE Joint Genome Institute (JGI-PGF)"/>
            <person name="Lucas S."/>
            <person name="Copeland A."/>
            <person name="Lapidus A."/>
            <person name="Glavina del Rio T."/>
            <person name="Dalin E."/>
            <person name="Tice H."/>
            <person name="Bruce D."/>
            <person name="Goodwin L."/>
            <person name="Pitluck S."/>
            <person name="Peters L."/>
            <person name="Mikhailova N."/>
            <person name="Lu M."/>
            <person name="Kyrpides N."/>
            <person name="Mavromatis K."/>
            <person name="Ivanova N."/>
            <person name="Markowitz V."/>
            <person name="Cheng J.-F."/>
            <person name="Hugenholtz P."/>
            <person name="Woyke T."/>
            <person name="Wu D."/>
            <person name="Wirth R."/>
            <person name="Brambilla E.-M."/>
            <person name="Klenk H.-P."/>
            <person name="Eisen J.A."/>
        </authorList>
    </citation>
    <scope>NUCLEOTIDE SEQUENCE [LARGE SCALE GENOMIC DNA]</scope>
    <source>
        <strain evidence="2 3">DSM 2279</strain>
    </source>
</reference>
<dbReference type="InterPro" id="IPR036390">
    <property type="entry name" value="WH_DNA-bd_sf"/>
</dbReference>
<dbReference type="InterPro" id="IPR036388">
    <property type="entry name" value="WH-like_DNA-bd_sf"/>
</dbReference>
<dbReference type="AlphaFoldDB" id="H1Z3N9"/>
<dbReference type="SUPFAM" id="SSF46785">
    <property type="entry name" value="Winged helix' DNA-binding domain"/>
    <property type="match status" value="1"/>
</dbReference>
<evidence type="ECO:0000256" key="1">
    <source>
        <dbReference type="SAM" id="MobiDB-lite"/>
    </source>
</evidence>
<evidence type="ECO:0000313" key="2">
    <source>
        <dbReference type="EMBL" id="EHQ35638.1"/>
    </source>
</evidence>
<dbReference type="InParanoid" id="H1Z3N9"/>
<proteinExistence type="predicted"/>
<gene>
    <name evidence="2" type="ORF">Metlim_1537</name>
</gene>
<dbReference type="Proteomes" id="UP000005741">
    <property type="component" value="Chromosome"/>
</dbReference>
<protein>
    <submittedName>
        <fullName evidence="2">Uncharacterized protein</fullName>
    </submittedName>
</protein>
<feature type="region of interest" description="Disordered" evidence="1">
    <location>
        <begin position="1"/>
        <end position="21"/>
    </location>
</feature>
<keyword evidence="3" id="KW-1185">Reference proteome</keyword>
<dbReference type="HOGENOM" id="CLU_2433885_0_0_2"/>
<accession>H1Z3N9</accession>
<sequence>MTAFKKASEIEENKNGIQRSSPPEIKTIILKHLKSFNNPVTVTSTLIELNRNGLNPSRGTVRRYLDKMAESGFVRVHMAGNICEFELIKR</sequence>
<dbReference type="Gene3D" id="1.10.10.10">
    <property type="entry name" value="Winged helix-like DNA-binding domain superfamily/Winged helix DNA-binding domain"/>
    <property type="match status" value="1"/>
</dbReference>
<dbReference type="RefSeq" id="WP_004077393.1">
    <property type="nucleotide sequence ID" value="NZ_CM001436.1"/>
</dbReference>
<organism evidence="2 3">
    <name type="scientific">Methanoplanus limicola DSM 2279</name>
    <dbReference type="NCBI Taxonomy" id="937775"/>
    <lineage>
        <taxon>Archaea</taxon>
        <taxon>Methanobacteriati</taxon>
        <taxon>Methanobacteriota</taxon>
        <taxon>Stenosarchaea group</taxon>
        <taxon>Methanomicrobia</taxon>
        <taxon>Methanomicrobiales</taxon>
        <taxon>Methanomicrobiaceae</taxon>
        <taxon>Methanoplanus</taxon>
    </lineage>
</organism>
<evidence type="ECO:0000313" key="3">
    <source>
        <dbReference type="Proteomes" id="UP000005741"/>
    </source>
</evidence>